<reference evidence="2 3" key="1">
    <citation type="submission" date="2019-06" db="EMBL/GenBank/DDBJ databases">
        <title>Nitrosomonas stercoris KYUHI-S whole genome shotgun sequence.</title>
        <authorList>
            <person name="Nakagawa T."/>
            <person name="Tsuchiya Y."/>
            <person name="Takahashi R."/>
        </authorList>
    </citation>
    <scope>NUCLEOTIDE SEQUENCE [LARGE SCALE GENOMIC DNA]</scope>
    <source>
        <strain evidence="2 3">KYUHI-S</strain>
    </source>
</reference>
<keyword evidence="3" id="KW-1185">Reference proteome</keyword>
<name>A0A4Y1YMW7_9PROT</name>
<accession>A0A4Y1YMW7</accession>
<dbReference type="Gene3D" id="3.10.450.50">
    <property type="match status" value="1"/>
</dbReference>
<dbReference type="PANTHER" id="PTHR36573:SF1">
    <property type="entry name" value="INTERMEMBRANE PHOSPHOLIPID TRANSPORT SYSTEM BINDING PROTEIN MLAC"/>
    <property type="match status" value="1"/>
</dbReference>
<dbReference type="InterPro" id="IPR008869">
    <property type="entry name" value="MlaC/ttg2D"/>
</dbReference>
<keyword evidence="1" id="KW-0732">Signal</keyword>
<dbReference type="KEGG" id="nst:Nstercoris_00602"/>
<dbReference type="Gene3D" id="1.10.10.640">
    <property type="entry name" value="phospholipid-binding protein"/>
    <property type="match status" value="1"/>
</dbReference>
<protein>
    <submittedName>
        <fullName evidence="2">Putative phospholipid-binding protein MlaC</fullName>
    </submittedName>
</protein>
<evidence type="ECO:0000313" key="2">
    <source>
        <dbReference type="EMBL" id="BBL34371.1"/>
    </source>
</evidence>
<evidence type="ECO:0000313" key="3">
    <source>
        <dbReference type="Proteomes" id="UP000316473"/>
    </source>
</evidence>
<gene>
    <name evidence="2" type="ORF">Nstercoris_00602</name>
</gene>
<organism evidence="2 3">
    <name type="scientific">Nitrosomonas stercoris</name>
    <dbReference type="NCBI Taxonomy" id="1444684"/>
    <lineage>
        <taxon>Bacteria</taxon>
        <taxon>Pseudomonadati</taxon>
        <taxon>Pseudomonadota</taxon>
        <taxon>Betaproteobacteria</taxon>
        <taxon>Nitrosomonadales</taxon>
        <taxon>Nitrosomonadaceae</taxon>
        <taxon>Nitrosomonas</taxon>
    </lineage>
</organism>
<dbReference type="Proteomes" id="UP000316473">
    <property type="component" value="Chromosome"/>
</dbReference>
<dbReference type="EMBL" id="AP019755">
    <property type="protein sequence ID" value="BBL34371.1"/>
    <property type="molecule type" value="Genomic_DNA"/>
</dbReference>
<dbReference type="AlphaFoldDB" id="A0A4Y1YMW7"/>
<feature type="chain" id="PRO_5021215011" evidence="1">
    <location>
        <begin position="23"/>
        <end position="204"/>
    </location>
</feature>
<sequence length="204" mass="22737">MKRLFNKIVFLVILMVAVPVIAQDATPDALIKSTVDEVIAVLKQDDGIREGNQDKVLGLIREKILPHFNFTRMTQLAMGKNWSLAAPEQKKSLVREFRTLLVRTYSNSLTNYRDEVIKVGAAHVDPQDKRATVKTQVIQGGGKQPVPIDYSMEKRGDSWRVYDVTVAGVSLVTNYRGTFNSQIRNGGVDGLIATLVEKNHSNAE</sequence>
<proteinExistence type="predicted"/>
<feature type="signal peptide" evidence="1">
    <location>
        <begin position="1"/>
        <end position="22"/>
    </location>
</feature>
<dbReference type="PANTHER" id="PTHR36573">
    <property type="entry name" value="INTERMEMBRANE PHOSPHOLIPID TRANSPORT SYSTEM BINDING PROTEIN MLAC"/>
    <property type="match status" value="1"/>
</dbReference>
<evidence type="ECO:0000256" key="1">
    <source>
        <dbReference type="SAM" id="SignalP"/>
    </source>
</evidence>
<dbReference type="Pfam" id="PF05494">
    <property type="entry name" value="MlaC"/>
    <property type="match status" value="1"/>
</dbReference>
<dbReference type="PIRSF" id="PIRSF004649">
    <property type="entry name" value="MlaC"/>
    <property type="match status" value="1"/>
</dbReference>